<feature type="transmembrane region" description="Helical" evidence="2">
    <location>
        <begin position="29"/>
        <end position="54"/>
    </location>
</feature>
<name>A0A6J1SP90_FRAOC</name>
<gene>
    <name evidence="4" type="primary">LOC113209437</name>
</gene>
<dbReference type="GeneID" id="113209437"/>
<feature type="transmembrane region" description="Helical" evidence="2">
    <location>
        <begin position="127"/>
        <end position="145"/>
    </location>
</feature>
<evidence type="ECO:0000256" key="1">
    <source>
        <dbReference type="ARBA" id="ARBA00007711"/>
    </source>
</evidence>
<feature type="transmembrane region" description="Helical" evidence="2">
    <location>
        <begin position="66"/>
        <end position="89"/>
    </location>
</feature>
<dbReference type="KEGG" id="foc:113209437"/>
<evidence type="ECO:0000313" key="3">
    <source>
        <dbReference type="Proteomes" id="UP000504606"/>
    </source>
</evidence>
<dbReference type="PANTHER" id="PTHR47399:SF1">
    <property type="entry name" value="TRANSMEMBRANE PROTEIN 121B"/>
    <property type="match status" value="1"/>
</dbReference>
<dbReference type="OrthoDB" id="5964337at2759"/>
<sequence length="389" mass="43655">MDCFRMGRHDGDCAVSQAKAMCHCASKRLVIHVLDATSLVFVLILQASVLNYYIIQYYKSTVSPYFWFVGDFICLFIFAGTLTTSYRYLTRCQECHPCKGEKSFYLSPKRIVANFPISKLGMLPLSYVSWFLYSCMLLAKVIIIFKSEIPEQLSLDDAFGPQLLQIAIAMSGIIFLLLVEGHNWAERGSPRYIYVTSVCGKTGIEILDTVSLLSILLLASTQSFLTPNLENAVIILSAFNFFLPVLALYKLSLCDFAAHPFSLPISVLHNLLHLCLVDVPFLCVRVYLWLYYKQHASIFIMKNVFSIILVLRGMYPDLFKLVQMFCQMKPSGSDKGNVTELEGLNKQSGSADNFEEINLGGGDKDETAAKPILKKNSVLVKESSTKIPV</sequence>
<keyword evidence="3" id="KW-1185">Reference proteome</keyword>
<feature type="transmembrane region" description="Helical" evidence="2">
    <location>
        <begin position="296"/>
        <end position="315"/>
    </location>
</feature>
<accession>A0A6J1SP90</accession>
<comment type="similarity">
    <text evidence="1">Belongs to the TMEM121 family.</text>
</comment>
<dbReference type="Pfam" id="PF14997">
    <property type="entry name" value="CECR6_TMEM121"/>
    <property type="match status" value="1"/>
</dbReference>
<evidence type="ECO:0000313" key="4">
    <source>
        <dbReference type="RefSeq" id="XP_026282732.1"/>
    </source>
</evidence>
<keyword evidence="2" id="KW-0472">Membrane</keyword>
<dbReference type="PANTHER" id="PTHR47399">
    <property type="entry name" value="TRANSMEMBRANE PROTEIN 121B"/>
    <property type="match status" value="1"/>
</dbReference>
<reference evidence="4" key="1">
    <citation type="submission" date="2025-08" db="UniProtKB">
        <authorList>
            <consortium name="RefSeq"/>
        </authorList>
    </citation>
    <scope>IDENTIFICATION</scope>
    <source>
        <tissue evidence="4">Whole organism</tissue>
    </source>
</reference>
<organism evidence="3 4">
    <name type="scientific">Frankliniella occidentalis</name>
    <name type="common">Western flower thrips</name>
    <name type="synonym">Euthrips occidentalis</name>
    <dbReference type="NCBI Taxonomy" id="133901"/>
    <lineage>
        <taxon>Eukaryota</taxon>
        <taxon>Metazoa</taxon>
        <taxon>Ecdysozoa</taxon>
        <taxon>Arthropoda</taxon>
        <taxon>Hexapoda</taxon>
        <taxon>Insecta</taxon>
        <taxon>Pterygota</taxon>
        <taxon>Neoptera</taxon>
        <taxon>Paraneoptera</taxon>
        <taxon>Thysanoptera</taxon>
        <taxon>Terebrantia</taxon>
        <taxon>Thripoidea</taxon>
        <taxon>Thripidae</taxon>
        <taxon>Frankliniella</taxon>
    </lineage>
</organism>
<keyword evidence="2" id="KW-1133">Transmembrane helix</keyword>
<dbReference type="InterPro" id="IPR032776">
    <property type="entry name" value="CECR6/TMEM121"/>
</dbReference>
<feature type="transmembrane region" description="Helical" evidence="2">
    <location>
        <begin position="270"/>
        <end position="290"/>
    </location>
</feature>
<feature type="transmembrane region" description="Helical" evidence="2">
    <location>
        <begin position="165"/>
        <end position="185"/>
    </location>
</feature>
<evidence type="ECO:0000256" key="2">
    <source>
        <dbReference type="SAM" id="Phobius"/>
    </source>
</evidence>
<dbReference type="AlphaFoldDB" id="A0A6J1SP90"/>
<proteinExistence type="inferred from homology"/>
<feature type="transmembrane region" description="Helical" evidence="2">
    <location>
        <begin position="231"/>
        <end position="249"/>
    </location>
</feature>
<protein>
    <submittedName>
        <fullName evidence="4">Uncharacterized protein LOC113209437 isoform X1</fullName>
    </submittedName>
</protein>
<keyword evidence="2" id="KW-0812">Transmembrane</keyword>
<dbReference type="InterPro" id="IPR026624">
    <property type="entry name" value="CECR6"/>
</dbReference>
<dbReference type="RefSeq" id="XP_026282732.1">
    <property type="nucleotide sequence ID" value="XM_026426947.2"/>
</dbReference>
<dbReference type="Proteomes" id="UP000504606">
    <property type="component" value="Unplaced"/>
</dbReference>